<accession>R0JT52</accession>
<feature type="compositionally biased region" description="Acidic residues" evidence="2">
    <location>
        <begin position="152"/>
        <end position="169"/>
    </location>
</feature>
<dbReference type="Proteomes" id="UP000016935">
    <property type="component" value="Unassembled WGS sequence"/>
</dbReference>
<feature type="compositionally biased region" description="Polar residues" evidence="2">
    <location>
        <begin position="258"/>
        <end position="267"/>
    </location>
</feature>
<name>R0JT52_EXST2</name>
<evidence type="ECO:0000256" key="2">
    <source>
        <dbReference type="SAM" id="MobiDB-lite"/>
    </source>
</evidence>
<feature type="compositionally biased region" description="Gly residues" evidence="2">
    <location>
        <begin position="222"/>
        <end position="239"/>
    </location>
</feature>
<organism evidence="4 5">
    <name type="scientific">Exserohilum turcicum (strain 28A)</name>
    <name type="common">Northern leaf blight fungus</name>
    <name type="synonym">Setosphaeria turcica</name>
    <dbReference type="NCBI Taxonomy" id="671987"/>
    <lineage>
        <taxon>Eukaryota</taxon>
        <taxon>Fungi</taxon>
        <taxon>Dikarya</taxon>
        <taxon>Ascomycota</taxon>
        <taxon>Pezizomycotina</taxon>
        <taxon>Dothideomycetes</taxon>
        <taxon>Pleosporomycetidae</taxon>
        <taxon>Pleosporales</taxon>
        <taxon>Pleosporineae</taxon>
        <taxon>Pleosporaceae</taxon>
        <taxon>Exserohilum</taxon>
    </lineage>
</organism>
<feature type="domain" description="CCHC-type" evidence="3">
    <location>
        <begin position="246"/>
        <end position="261"/>
    </location>
</feature>
<dbReference type="HOGENOM" id="CLU_059403_0_0_1"/>
<evidence type="ECO:0000259" key="3">
    <source>
        <dbReference type="PROSITE" id="PS50158"/>
    </source>
</evidence>
<dbReference type="AlphaFoldDB" id="R0JT52"/>
<dbReference type="Gene3D" id="4.10.60.10">
    <property type="entry name" value="Zinc finger, CCHC-type"/>
    <property type="match status" value="1"/>
</dbReference>
<dbReference type="GeneID" id="19402461"/>
<evidence type="ECO:0000313" key="5">
    <source>
        <dbReference type="Proteomes" id="UP000016935"/>
    </source>
</evidence>
<reference evidence="4 5" key="1">
    <citation type="journal article" date="2012" name="PLoS Pathog.">
        <title>Diverse lifestyles and strategies of plant pathogenesis encoded in the genomes of eighteen Dothideomycetes fungi.</title>
        <authorList>
            <person name="Ohm R.A."/>
            <person name="Feau N."/>
            <person name="Henrissat B."/>
            <person name="Schoch C.L."/>
            <person name="Horwitz B.A."/>
            <person name="Barry K.W."/>
            <person name="Condon B.J."/>
            <person name="Copeland A.C."/>
            <person name="Dhillon B."/>
            <person name="Glaser F."/>
            <person name="Hesse C.N."/>
            <person name="Kosti I."/>
            <person name="LaButti K."/>
            <person name="Lindquist E.A."/>
            <person name="Lucas S."/>
            <person name="Salamov A.A."/>
            <person name="Bradshaw R.E."/>
            <person name="Ciuffetti L."/>
            <person name="Hamelin R.C."/>
            <person name="Kema G.H.J."/>
            <person name="Lawrence C."/>
            <person name="Scott J.A."/>
            <person name="Spatafora J.W."/>
            <person name="Turgeon B.G."/>
            <person name="de Wit P.J.G.M."/>
            <person name="Zhong S."/>
            <person name="Goodwin S.B."/>
            <person name="Grigoriev I.V."/>
        </authorList>
    </citation>
    <scope>NUCLEOTIDE SEQUENCE [LARGE SCALE GENOMIC DNA]</scope>
    <source>
        <strain evidence="5">28A</strain>
    </source>
</reference>
<dbReference type="SMART" id="SM00343">
    <property type="entry name" value="ZnF_C2HC"/>
    <property type="match status" value="1"/>
</dbReference>
<dbReference type="PROSITE" id="PS50158">
    <property type="entry name" value="ZF_CCHC"/>
    <property type="match status" value="1"/>
</dbReference>
<dbReference type="EMBL" id="KB908814">
    <property type="protein sequence ID" value="EOA84258.1"/>
    <property type="molecule type" value="Genomic_DNA"/>
</dbReference>
<dbReference type="GO" id="GO:0008270">
    <property type="term" value="F:zinc ion binding"/>
    <property type="evidence" value="ECO:0007669"/>
    <property type="project" value="UniProtKB-KW"/>
</dbReference>
<feature type="compositionally biased region" description="Acidic residues" evidence="2">
    <location>
        <begin position="112"/>
        <end position="125"/>
    </location>
</feature>
<dbReference type="Pfam" id="PF00098">
    <property type="entry name" value="zf-CCHC"/>
    <property type="match status" value="1"/>
</dbReference>
<dbReference type="SUPFAM" id="SSF57756">
    <property type="entry name" value="Retrovirus zinc finger-like domains"/>
    <property type="match status" value="1"/>
</dbReference>
<dbReference type="STRING" id="671987.R0JT52"/>
<dbReference type="InterPro" id="IPR001878">
    <property type="entry name" value="Znf_CCHC"/>
</dbReference>
<feature type="region of interest" description="Disordered" evidence="2">
    <location>
        <begin position="1"/>
        <end position="278"/>
    </location>
</feature>
<proteinExistence type="predicted"/>
<feature type="compositionally biased region" description="Basic and acidic residues" evidence="2">
    <location>
        <begin position="174"/>
        <end position="186"/>
    </location>
</feature>
<dbReference type="eggNOG" id="ENOG502SC34">
    <property type="taxonomic scope" value="Eukaryota"/>
</dbReference>
<sequence>MSGNTPKTMSKGLMGMKFMQRAAAKSSTSSPSTPNGPPSKKARLSNGASAIGTSDREIIQSGLDAEEEKRQAALERAAQHAGETKWVLSFQDPLEGKRQDAMNVRHAGYAEIDAEDDSEEDDDEESKPVRMQFGGGVKKAEPSAPFVKAENSESEDESSSDDDDSDDAAADLIRQTKREMAAEKRESKKSRASMGQSTPKALPTRPNEDRNLNGLTSISGGRRSGGGGGGGGGISGGSGRMNNVDCYKCGEKGHIAANCSNPSTARASSGRGKSKGRR</sequence>
<protein>
    <recommendedName>
        <fullName evidence="3">CCHC-type domain-containing protein</fullName>
    </recommendedName>
</protein>
<reference evidence="4 5" key="2">
    <citation type="journal article" date="2013" name="PLoS Genet.">
        <title>Comparative genome structure, secondary metabolite, and effector coding capacity across Cochliobolus pathogens.</title>
        <authorList>
            <person name="Condon B.J."/>
            <person name="Leng Y."/>
            <person name="Wu D."/>
            <person name="Bushley K.E."/>
            <person name="Ohm R.A."/>
            <person name="Otillar R."/>
            <person name="Martin J."/>
            <person name="Schackwitz W."/>
            <person name="Grimwood J."/>
            <person name="MohdZainudin N."/>
            <person name="Xue C."/>
            <person name="Wang R."/>
            <person name="Manning V.A."/>
            <person name="Dhillon B."/>
            <person name="Tu Z.J."/>
            <person name="Steffenson B.J."/>
            <person name="Salamov A."/>
            <person name="Sun H."/>
            <person name="Lowry S."/>
            <person name="LaButti K."/>
            <person name="Han J."/>
            <person name="Copeland A."/>
            <person name="Lindquist E."/>
            <person name="Barry K."/>
            <person name="Schmutz J."/>
            <person name="Baker S.E."/>
            <person name="Ciuffetti L.M."/>
            <person name="Grigoriev I.V."/>
            <person name="Zhong S."/>
            <person name="Turgeon B.G."/>
        </authorList>
    </citation>
    <scope>NUCLEOTIDE SEQUENCE [LARGE SCALE GENOMIC DNA]</scope>
    <source>
        <strain evidence="5">28A</strain>
    </source>
</reference>
<dbReference type="InterPro" id="IPR036875">
    <property type="entry name" value="Znf_CCHC_sf"/>
</dbReference>
<dbReference type="RefSeq" id="XP_008028043.1">
    <property type="nucleotide sequence ID" value="XM_008029852.1"/>
</dbReference>
<evidence type="ECO:0000313" key="4">
    <source>
        <dbReference type="EMBL" id="EOA84258.1"/>
    </source>
</evidence>
<keyword evidence="1" id="KW-0862">Zinc</keyword>
<dbReference type="GO" id="GO:0003676">
    <property type="term" value="F:nucleic acid binding"/>
    <property type="evidence" value="ECO:0007669"/>
    <property type="project" value="InterPro"/>
</dbReference>
<keyword evidence="5" id="KW-1185">Reference proteome</keyword>
<gene>
    <name evidence="4" type="ORF">SETTUDRAFT_21614</name>
</gene>
<evidence type="ECO:0000256" key="1">
    <source>
        <dbReference type="PROSITE-ProRule" id="PRU00047"/>
    </source>
</evidence>
<keyword evidence="1" id="KW-0479">Metal-binding</keyword>
<dbReference type="OrthoDB" id="427960at2759"/>
<keyword evidence="1" id="KW-0863">Zinc-finger</keyword>